<dbReference type="GO" id="GO:0005886">
    <property type="term" value="C:plasma membrane"/>
    <property type="evidence" value="ECO:0007669"/>
    <property type="project" value="UniProtKB-SubCell"/>
</dbReference>
<keyword evidence="9" id="KW-1185">Reference proteome</keyword>
<evidence type="ECO:0000313" key="8">
    <source>
        <dbReference type="EMBL" id="CAB3990043.1"/>
    </source>
</evidence>
<proteinExistence type="predicted"/>
<organism evidence="8 9">
    <name type="scientific">Paramuricea clavata</name>
    <name type="common">Red gorgonian</name>
    <name type="synonym">Violescent sea-whip</name>
    <dbReference type="NCBI Taxonomy" id="317549"/>
    <lineage>
        <taxon>Eukaryota</taxon>
        <taxon>Metazoa</taxon>
        <taxon>Cnidaria</taxon>
        <taxon>Anthozoa</taxon>
        <taxon>Octocorallia</taxon>
        <taxon>Malacalcyonacea</taxon>
        <taxon>Plexauridae</taxon>
        <taxon>Paramuricea</taxon>
    </lineage>
</organism>
<comment type="caution">
    <text evidence="8">The sequence shown here is derived from an EMBL/GenBank/DDBJ whole genome shotgun (WGS) entry which is preliminary data.</text>
</comment>
<dbReference type="Proteomes" id="UP001152795">
    <property type="component" value="Unassembled WGS sequence"/>
</dbReference>
<evidence type="ECO:0000256" key="2">
    <source>
        <dbReference type="ARBA" id="ARBA00022475"/>
    </source>
</evidence>
<keyword evidence="5" id="KW-0472">Membrane</keyword>
<evidence type="ECO:0000256" key="4">
    <source>
        <dbReference type="ARBA" id="ARBA00022989"/>
    </source>
</evidence>
<accession>A0A7D9HTE8</accession>
<keyword evidence="3" id="KW-0812">Transmembrane</keyword>
<evidence type="ECO:0000259" key="7">
    <source>
        <dbReference type="Pfam" id="PF12534"/>
    </source>
</evidence>
<comment type="subcellular location">
    <subcellularLocation>
        <location evidence="1">Cell membrane</location>
    </subcellularLocation>
</comment>
<reference evidence="8" key="1">
    <citation type="submission" date="2020-04" db="EMBL/GenBank/DDBJ databases">
        <authorList>
            <person name="Alioto T."/>
            <person name="Alioto T."/>
            <person name="Gomez Garrido J."/>
        </authorList>
    </citation>
    <scope>NUCLEOTIDE SEQUENCE</scope>
    <source>
        <strain evidence="8">A484AB</strain>
    </source>
</reference>
<evidence type="ECO:0000256" key="1">
    <source>
        <dbReference type="ARBA" id="ARBA00004236"/>
    </source>
</evidence>
<sequence length="339" mass="38517">MLLSGDLLKLHVQSEAEKFLKPWWDVVIDYLILVLVMIAVVCGVVGLYASGPVCIPVLRCPPQENSSALNKITCATIYNSSRKGEDSLDIAVQFTSRNMFDYVNSECGEDIFWMVRFFPNVLIVIAGYCVVCNNAWFVLKSPTLEQMSDLLHDCYKHAYNNPTSRESAENRSQVKTKLKEFVRDFEGNDSTNCLCCPNSCSIEKSYFIISVVQTVVAAVIFVILVWLTDKMMNRQYECNIDEIIPGLVYDHFACTYSIVKFYSFGAGVFSTIFGVYMGFSCLKLVSAIKLQWFLKTVQLTKINTLNIESLDLIFLLKLVALSNSAYLEPFRIMYEERND</sequence>
<feature type="domain" description="LRRC8 pannexin-like TM region" evidence="7">
    <location>
        <begin position="4"/>
        <end position="173"/>
    </location>
</feature>
<evidence type="ECO:0000256" key="5">
    <source>
        <dbReference type="ARBA" id="ARBA00023136"/>
    </source>
</evidence>
<evidence type="ECO:0000256" key="3">
    <source>
        <dbReference type="ARBA" id="ARBA00022692"/>
    </source>
</evidence>
<evidence type="ECO:0000313" key="9">
    <source>
        <dbReference type="Proteomes" id="UP001152795"/>
    </source>
</evidence>
<dbReference type="AlphaFoldDB" id="A0A7D9HTE8"/>
<keyword evidence="2" id="KW-1003">Cell membrane</keyword>
<keyword evidence="6" id="KW-1015">Disulfide bond</keyword>
<protein>
    <recommendedName>
        <fullName evidence="7">LRRC8 pannexin-like TM region domain-containing protein</fullName>
    </recommendedName>
</protein>
<keyword evidence="4" id="KW-1133">Transmembrane helix</keyword>
<dbReference type="InterPro" id="IPR021040">
    <property type="entry name" value="LRRC8_Pannexin-like"/>
</dbReference>
<gene>
    <name evidence="8" type="ORF">PACLA_8A077398</name>
</gene>
<dbReference type="Pfam" id="PF12534">
    <property type="entry name" value="Pannexin_like"/>
    <property type="match status" value="1"/>
</dbReference>
<dbReference type="EMBL" id="CACRXK020001589">
    <property type="protein sequence ID" value="CAB3990043.1"/>
    <property type="molecule type" value="Genomic_DNA"/>
</dbReference>
<evidence type="ECO:0000256" key="6">
    <source>
        <dbReference type="ARBA" id="ARBA00023157"/>
    </source>
</evidence>
<name>A0A7D9HTE8_PARCT</name>